<keyword evidence="2" id="KW-1185">Reference proteome</keyword>
<organism evidence="1 2">
    <name type="scientific">Methanohalobium evestigatum (strain ATCC BAA-1072 / DSM 3721 / NBRC 107634 / OCM 161 / Z-7303)</name>
    <dbReference type="NCBI Taxonomy" id="644295"/>
    <lineage>
        <taxon>Archaea</taxon>
        <taxon>Methanobacteriati</taxon>
        <taxon>Methanobacteriota</taxon>
        <taxon>Stenosarchaea group</taxon>
        <taxon>Methanomicrobia</taxon>
        <taxon>Methanosarcinales</taxon>
        <taxon>Methanosarcinaceae</taxon>
        <taxon>Methanohalobium</taxon>
    </lineage>
</organism>
<proteinExistence type="predicted"/>
<evidence type="ECO:0000313" key="1">
    <source>
        <dbReference type="EMBL" id="ADI73095.1"/>
    </source>
</evidence>
<dbReference type="KEGG" id="mev:Metev_0164"/>
<protein>
    <submittedName>
        <fullName evidence="1">Uncharacterized protein</fullName>
    </submittedName>
</protein>
<name>D7E673_METEZ</name>
<gene>
    <name evidence="1" type="ordered locus">Metev_0164</name>
</gene>
<sequence>MVKIIQNYLYSILWKIGSMISRKILQRQVNNKLEIKIDPYKSTEIQILRKQNLTFLQMNLPSNINYQS</sequence>
<evidence type="ECO:0000313" key="2">
    <source>
        <dbReference type="Proteomes" id="UP000000391"/>
    </source>
</evidence>
<dbReference type="EMBL" id="CP002069">
    <property type="protein sequence ID" value="ADI73095.1"/>
    <property type="molecule type" value="Genomic_DNA"/>
</dbReference>
<accession>D7E673</accession>
<dbReference type="STRING" id="644295.Metev_0164"/>
<dbReference type="AlphaFoldDB" id="D7E673"/>
<dbReference type="HOGENOM" id="CLU_2784065_0_0_2"/>
<dbReference type="Proteomes" id="UP000000391">
    <property type="component" value="Chromosome"/>
</dbReference>
<reference evidence="1 2" key="1">
    <citation type="submission" date="2010-06" db="EMBL/GenBank/DDBJ databases">
        <title>Complete sequence chromosome of Methanohalobium evestigatum Z-7303.</title>
        <authorList>
            <consortium name="US DOE Joint Genome Institute"/>
            <person name="Lucas S."/>
            <person name="Copeland A."/>
            <person name="Lapidus A."/>
            <person name="Cheng J.-F."/>
            <person name="Bruce D."/>
            <person name="Goodwin L."/>
            <person name="Pitluck S."/>
            <person name="Saunders E."/>
            <person name="Detter J.C."/>
            <person name="Han C."/>
            <person name="Tapia R."/>
            <person name="Land M."/>
            <person name="Hauser L."/>
            <person name="Kyrpides N."/>
            <person name="Mikhailova N."/>
            <person name="Sieprawska-Lupa M."/>
            <person name="Whitman W.B."/>
            <person name="Anderson I."/>
            <person name="Woyke T."/>
        </authorList>
    </citation>
    <scope>NUCLEOTIDE SEQUENCE [LARGE SCALE GENOMIC DNA]</scope>
    <source>
        <strain evidence="2">ATCC BAA-1072 / DSM 3721 / NBRC 107634 / OCM 161 / Z-7303</strain>
    </source>
</reference>